<proteinExistence type="predicted"/>
<sequence length="67" mass="7540">MVKPINLAAKIHEISTKLSVDKVYLTSYCALYLKGKLVLPICLALIFSMNNKKQATRRGTSDEHSHH</sequence>
<name>A0ABN6WHZ8_9GAMM</name>
<keyword evidence="1" id="KW-0472">Membrane</keyword>
<accession>A0ABN6WHZ8</accession>
<evidence type="ECO:0000313" key="2">
    <source>
        <dbReference type="EMBL" id="BDX01362.1"/>
    </source>
</evidence>
<gene>
    <name evidence="2" type="ORF">MACH16_01100</name>
</gene>
<keyword evidence="1" id="KW-0812">Transmembrane</keyword>
<dbReference type="Proteomes" id="UP001307608">
    <property type="component" value="Chromosome"/>
</dbReference>
<organism evidence="2 3">
    <name type="scientific">Marinomonas pontica</name>
    <dbReference type="NCBI Taxonomy" id="264739"/>
    <lineage>
        <taxon>Bacteria</taxon>
        <taxon>Pseudomonadati</taxon>
        <taxon>Pseudomonadota</taxon>
        <taxon>Gammaproteobacteria</taxon>
        <taxon>Oceanospirillales</taxon>
        <taxon>Oceanospirillaceae</taxon>
        <taxon>Marinomonas</taxon>
    </lineage>
</organism>
<protein>
    <submittedName>
        <fullName evidence="2">Uncharacterized protein</fullName>
    </submittedName>
</protein>
<dbReference type="EMBL" id="AP027271">
    <property type="protein sequence ID" value="BDX01362.1"/>
    <property type="molecule type" value="Genomic_DNA"/>
</dbReference>
<evidence type="ECO:0000313" key="3">
    <source>
        <dbReference type="Proteomes" id="UP001307608"/>
    </source>
</evidence>
<evidence type="ECO:0000256" key="1">
    <source>
        <dbReference type="SAM" id="Phobius"/>
    </source>
</evidence>
<keyword evidence="1" id="KW-1133">Transmembrane helix</keyword>
<keyword evidence="3" id="KW-1185">Reference proteome</keyword>
<feature type="transmembrane region" description="Helical" evidence="1">
    <location>
        <begin position="25"/>
        <end position="48"/>
    </location>
</feature>
<reference evidence="2 3" key="1">
    <citation type="submission" date="2023-01" db="EMBL/GenBank/DDBJ databases">
        <title>Complete genome sequence of Marinomonas pontica strain 200518_36.</title>
        <authorList>
            <person name="Ueki S."/>
            <person name="Gajardo G."/>
            <person name="Maruyama F."/>
        </authorList>
    </citation>
    <scope>NUCLEOTIDE SEQUENCE [LARGE SCALE GENOMIC DNA]</scope>
    <source>
        <strain evidence="2 3">200518_36</strain>
    </source>
</reference>